<accession>A0A9D2L9X2</accession>
<dbReference type="InterPro" id="IPR036704">
    <property type="entry name" value="RraA/RraA-like_sf"/>
</dbReference>
<dbReference type="SUPFAM" id="SSF89562">
    <property type="entry name" value="RraA-like"/>
    <property type="match status" value="1"/>
</dbReference>
<dbReference type="Proteomes" id="UP000886804">
    <property type="component" value="Unassembled WGS sequence"/>
</dbReference>
<comment type="similarity">
    <text evidence="3">Belongs to the class II aldolase/RraA-like family.</text>
</comment>
<evidence type="ECO:0000256" key="8">
    <source>
        <dbReference type="ARBA" id="ARBA00025046"/>
    </source>
</evidence>
<keyword evidence="13" id="KW-0460">Magnesium</keyword>
<dbReference type="AlphaFoldDB" id="A0A9D2L9X2"/>
<comment type="cofactor">
    <cofactor evidence="13">
        <name>Mg(2+)</name>
        <dbReference type="ChEBI" id="CHEBI:18420"/>
    </cofactor>
</comment>
<dbReference type="NCBIfam" id="NF006731">
    <property type="entry name" value="PRK09262.1"/>
    <property type="match status" value="1"/>
</dbReference>
<comment type="caution">
    <text evidence="14">The sequence shown here is derived from an EMBL/GenBank/DDBJ whole genome shotgun (WGS) entry which is preliminary data.</text>
</comment>
<evidence type="ECO:0000256" key="2">
    <source>
        <dbReference type="ARBA" id="ARBA00001968"/>
    </source>
</evidence>
<evidence type="ECO:0000256" key="1">
    <source>
        <dbReference type="ARBA" id="ARBA00001342"/>
    </source>
</evidence>
<evidence type="ECO:0000256" key="3">
    <source>
        <dbReference type="ARBA" id="ARBA00008621"/>
    </source>
</evidence>
<dbReference type="InterPro" id="IPR005493">
    <property type="entry name" value="RraA/RraA-like"/>
</dbReference>
<evidence type="ECO:0000313" key="14">
    <source>
        <dbReference type="EMBL" id="HJB08742.1"/>
    </source>
</evidence>
<feature type="binding site" evidence="13">
    <location>
        <position position="119"/>
    </location>
    <ligand>
        <name>Mg(2+)</name>
        <dbReference type="ChEBI" id="CHEBI:18420"/>
    </ligand>
</feature>
<feature type="binding site" evidence="13">
    <location>
        <position position="118"/>
    </location>
    <ligand>
        <name>substrate</name>
    </ligand>
</feature>
<dbReference type="PANTHER" id="PTHR33254:SF4">
    <property type="entry name" value="4-HYDROXY-4-METHYL-2-OXOGLUTARATE ALDOLASE 3-RELATED"/>
    <property type="match status" value="1"/>
</dbReference>
<evidence type="ECO:0000256" key="7">
    <source>
        <dbReference type="ARBA" id="ARBA00016549"/>
    </source>
</evidence>
<evidence type="ECO:0000256" key="9">
    <source>
        <dbReference type="ARBA" id="ARBA00029596"/>
    </source>
</evidence>
<reference evidence="14" key="2">
    <citation type="submission" date="2021-04" db="EMBL/GenBank/DDBJ databases">
        <authorList>
            <person name="Gilroy R."/>
        </authorList>
    </citation>
    <scope>NUCLEOTIDE SEQUENCE</scope>
    <source>
        <strain evidence="14">CHK188-4685</strain>
    </source>
</reference>
<evidence type="ECO:0000256" key="5">
    <source>
        <dbReference type="ARBA" id="ARBA00012213"/>
    </source>
</evidence>
<dbReference type="Gene3D" id="3.50.30.40">
    <property type="entry name" value="Ribonuclease E inhibitor RraA/RraA-like"/>
    <property type="match status" value="1"/>
</dbReference>
<dbReference type="EMBL" id="DWYS01000153">
    <property type="protein sequence ID" value="HJB08742.1"/>
    <property type="molecule type" value="Genomic_DNA"/>
</dbReference>
<gene>
    <name evidence="14" type="ORF">H9716_12910</name>
</gene>
<dbReference type="GO" id="GO:0008948">
    <property type="term" value="F:oxaloacetate decarboxylase activity"/>
    <property type="evidence" value="ECO:0007669"/>
    <property type="project" value="UniProtKB-EC"/>
</dbReference>
<evidence type="ECO:0000256" key="6">
    <source>
        <dbReference type="ARBA" id="ARBA00012947"/>
    </source>
</evidence>
<evidence type="ECO:0000256" key="4">
    <source>
        <dbReference type="ARBA" id="ARBA00011233"/>
    </source>
</evidence>
<feature type="binding site" evidence="13">
    <location>
        <begin position="96"/>
        <end position="99"/>
    </location>
    <ligand>
        <name>substrate</name>
    </ligand>
</feature>
<proteinExistence type="inferred from homology"/>
<dbReference type="EC" id="4.1.3.17" evidence="5"/>
<protein>
    <recommendedName>
        <fullName evidence="7">Putative 4-hydroxy-4-methyl-2-oxoglutarate aldolase</fullName>
        <ecNumber evidence="6">4.1.1.112</ecNumber>
        <ecNumber evidence="5">4.1.3.17</ecNumber>
    </recommendedName>
    <alternativeName>
        <fullName evidence="11">Oxaloacetate decarboxylase</fullName>
    </alternativeName>
    <alternativeName>
        <fullName evidence="9">Regulator of ribonuclease activity homolog</fullName>
    </alternativeName>
    <alternativeName>
        <fullName evidence="10">RraA-like protein</fullName>
    </alternativeName>
</protein>
<reference evidence="14" key="1">
    <citation type="journal article" date="2021" name="PeerJ">
        <title>Extensive microbial diversity within the chicken gut microbiome revealed by metagenomics and culture.</title>
        <authorList>
            <person name="Gilroy R."/>
            <person name="Ravi A."/>
            <person name="Getino M."/>
            <person name="Pursley I."/>
            <person name="Horton D.L."/>
            <person name="Alikhan N.F."/>
            <person name="Baker D."/>
            <person name="Gharbi K."/>
            <person name="Hall N."/>
            <person name="Watson M."/>
            <person name="Adriaenssens E.M."/>
            <person name="Foster-Nyarko E."/>
            <person name="Jarju S."/>
            <person name="Secka A."/>
            <person name="Antonio M."/>
            <person name="Oren A."/>
            <person name="Chaudhuri R.R."/>
            <person name="La Ragione R."/>
            <person name="Hildebrand F."/>
            <person name="Pallen M.J."/>
        </authorList>
    </citation>
    <scope>NUCLEOTIDE SEQUENCE</scope>
    <source>
        <strain evidence="14">CHK188-4685</strain>
    </source>
</reference>
<dbReference type="EC" id="4.1.1.112" evidence="6"/>
<evidence type="ECO:0000313" key="15">
    <source>
        <dbReference type="Proteomes" id="UP000886804"/>
    </source>
</evidence>
<dbReference type="Pfam" id="PF03737">
    <property type="entry name" value="RraA-like"/>
    <property type="match status" value="1"/>
</dbReference>
<evidence type="ECO:0000256" key="11">
    <source>
        <dbReference type="ARBA" id="ARBA00032305"/>
    </source>
</evidence>
<comment type="subunit">
    <text evidence="4">Homotrimer.</text>
</comment>
<evidence type="ECO:0000256" key="12">
    <source>
        <dbReference type="ARBA" id="ARBA00047973"/>
    </source>
</evidence>
<comment type="cofactor">
    <cofactor evidence="2">
        <name>a divalent metal cation</name>
        <dbReference type="ChEBI" id="CHEBI:60240"/>
    </cofactor>
</comment>
<comment type="catalytic activity">
    <reaction evidence="1">
        <text>4-hydroxy-4-methyl-2-oxoglutarate = 2 pyruvate</text>
        <dbReference type="Rhea" id="RHEA:22748"/>
        <dbReference type="ChEBI" id="CHEBI:15361"/>
        <dbReference type="ChEBI" id="CHEBI:58276"/>
        <dbReference type="EC" id="4.1.3.17"/>
    </reaction>
</comment>
<name>A0A9D2L9X2_9FIRM</name>
<dbReference type="GO" id="GO:0047443">
    <property type="term" value="F:4-hydroxy-4-methyl-2-oxoglutarate aldolase activity"/>
    <property type="evidence" value="ECO:0007669"/>
    <property type="project" value="UniProtKB-EC"/>
</dbReference>
<dbReference type="CDD" id="cd16841">
    <property type="entry name" value="RraA_family"/>
    <property type="match status" value="1"/>
</dbReference>
<organism evidence="14 15">
    <name type="scientific">Candidatus Enterocloster faecavium</name>
    <dbReference type="NCBI Taxonomy" id="2838560"/>
    <lineage>
        <taxon>Bacteria</taxon>
        <taxon>Bacillati</taxon>
        <taxon>Bacillota</taxon>
        <taxon>Clostridia</taxon>
        <taxon>Lachnospirales</taxon>
        <taxon>Lachnospiraceae</taxon>
        <taxon>Enterocloster</taxon>
    </lineage>
</organism>
<keyword evidence="13" id="KW-0479">Metal-binding</keyword>
<evidence type="ECO:0000256" key="13">
    <source>
        <dbReference type="PIRSR" id="PIRSR605493-1"/>
    </source>
</evidence>
<comment type="function">
    <text evidence="8">Catalyzes the aldol cleavage of 4-hydroxy-4-methyl-2-oxoglutarate (HMG) into 2 molecules of pyruvate. Also contains a secondary oxaloacetate (OAA) decarboxylase activity due to the common pyruvate enolate transition state formed following C-C bond cleavage in the retro-aldol and decarboxylation reactions.</text>
</comment>
<dbReference type="PANTHER" id="PTHR33254">
    <property type="entry name" value="4-HYDROXY-4-METHYL-2-OXOGLUTARATE ALDOLASE 3-RELATED"/>
    <property type="match status" value="1"/>
</dbReference>
<dbReference type="GO" id="GO:0046872">
    <property type="term" value="F:metal ion binding"/>
    <property type="evidence" value="ECO:0007669"/>
    <property type="project" value="UniProtKB-KW"/>
</dbReference>
<evidence type="ECO:0000256" key="10">
    <source>
        <dbReference type="ARBA" id="ARBA00030169"/>
    </source>
</evidence>
<comment type="catalytic activity">
    <reaction evidence="12">
        <text>oxaloacetate + H(+) = pyruvate + CO2</text>
        <dbReference type="Rhea" id="RHEA:15641"/>
        <dbReference type="ChEBI" id="CHEBI:15361"/>
        <dbReference type="ChEBI" id="CHEBI:15378"/>
        <dbReference type="ChEBI" id="CHEBI:16452"/>
        <dbReference type="ChEBI" id="CHEBI:16526"/>
        <dbReference type="EC" id="4.1.1.112"/>
    </reaction>
</comment>
<sequence length="225" mass="24833">MYDIIKHYEKVSPELVKKFSELEESASINECMDHNGAFNHDIRPVWPGSRLCGTALTVSARPGDNLLLHKAITMVKPGDVLVITCDGFLESGGMWGGIMSTAAQTMGAVGLVIDGSVRDTMMMRKINFPVFSRGIGVKKSTKAVGGYINHPITISGVLVNPGDLIFADNDSVVCVPRQMAEEVYRRTKQREDEEDARREVAKKDGTITFQTFEEVFAQLHLTEEP</sequence>